<keyword evidence="1" id="KW-1133">Transmembrane helix</keyword>
<evidence type="ECO:0008006" key="4">
    <source>
        <dbReference type="Google" id="ProtNLM"/>
    </source>
</evidence>
<comment type="caution">
    <text evidence="2">The sequence shown here is derived from an EMBL/GenBank/DDBJ whole genome shotgun (WGS) entry which is preliminary data.</text>
</comment>
<name>A0A2V3ZY28_9BACT</name>
<gene>
    <name evidence="2" type="ORF">DF185_10900</name>
</gene>
<feature type="transmembrane region" description="Helical" evidence="1">
    <location>
        <begin position="7"/>
        <end position="27"/>
    </location>
</feature>
<dbReference type="AlphaFoldDB" id="A0A2V3ZY28"/>
<feature type="transmembrane region" description="Helical" evidence="1">
    <location>
        <begin position="83"/>
        <end position="100"/>
    </location>
</feature>
<dbReference type="RefSeq" id="WP_110360782.1">
    <property type="nucleotide sequence ID" value="NZ_QFLI01000004.1"/>
</dbReference>
<proteinExistence type="predicted"/>
<evidence type="ECO:0000313" key="2">
    <source>
        <dbReference type="EMBL" id="PXY01151.1"/>
    </source>
</evidence>
<feature type="transmembrane region" description="Helical" evidence="1">
    <location>
        <begin position="106"/>
        <end position="123"/>
    </location>
</feature>
<accession>A0A2V3ZY28</accession>
<evidence type="ECO:0000256" key="1">
    <source>
        <dbReference type="SAM" id="Phobius"/>
    </source>
</evidence>
<feature type="transmembrane region" description="Helical" evidence="1">
    <location>
        <begin position="55"/>
        <end position="76"/>
    </location>
</feature>
<dbReference type="OrthoDB" id="1120081at2"/>
<reference evidence="2 3" key="1">
    <citation type="submission" date="2018-05" db="EMBL/GenBank/DDBJ databases">
        <title>Marinifilum breve JC075T sp. nov., a marine bacterium isolated from Yongle Blue Hole in the South China Sea.</title>
        <authorList>
            <person name="Fu T."/>
        </authorList>
    </citation>
    <scope>NUCLEOTIDE SEQUENCE [LARGE SCALE GENOMIC DNA]</scope>
    <source>
        <strain evidence="2 3">JC075</strain>
    </source>
</reference>
<keyword evidence="1" id="KW-0472">Membrane</keyword>
<keyword evidence="3" id="KW-1185">Reference proteome</keyword>
<protein>
    <recommendedName>
        <fullName evidence="4">DUF5658 domain-containing protein</fullName>
    </recommendedName>
</protein>
<evidence type="ECO:0000313" key="3">
    <source>
        <dbReference type="Proteomes" id="UP000248079"/>
    </source>
</evidence>
<sequence>MTNKTKLLPLIPALWASVFDIFITTVYQPKEYWQGNLSIANEGNPIGALFMKHHVSGLFVISGIWLILIVLLGYHLPRKFSRVFLLFALIAHSFGASTWLSMHLGFTSTMFFILLNSILYLAVDEYVRKNEEVDHYRANINVTE</sequence>
<keyword evidence="1" id="KW-0812">Transmembrane</keyword>
<dbReference type="EMBL" id="QFLI01000004">
    <property type="protein sequence ID" value="PXY01151.1"/>
    <property type="molecule type" value="Genomic_DNA"/>
</dbReference>
<dbReference type="Proteomes" id="UP000248079">
    <property type="component" value="Unassembled WGS sequence"/>
</dbReference>
<organism evidence="2 3">
    <name type="scientific">Marinifilum breve</name>
    <dbReference type="NCBI Taxonomy" id="2184082"/>
    <lineage>
        <taxon>Bacteria</taxon>
        <taxon>Pseudomonadati</taxon>
        <taxon>Bacteroidota</taxon>
        <taxon>Bacteroidia</taxon>
        <taxon>Marinilabiliales</taxon>
        <taxon>Marinifilaceae</taxon>
    </lineage>
</organism>